<comment type="function">
    <text evidence="10">CRISPR (clustered regularly interspaced short palindromic repeat), is an adaptive immune system that provides protection against mobile genetic elements (viruses, transposable elements and conjugative plasmids). CRISPR clusters contain spacers, sequences complementary to antecedent mobile elements, and target invading nucleic acids. CRISPR clusters are transcribed and processed into CRISPR RNA (crRNA). Acts as a dsDNA endonuclease. Involved in the integration of spacer DNA into the CRISPR cassette.</text>
</comment>
<dbReference type="PANTHER" id="PTHR34353:SF2">
    <property type="entry name" value="CRISPR-ASSOCIATED ENDONUCLEASE CAS1 1"/>
    <property type="match status" value="1"/>
</dbReference>
<dbReference type="EC" id="3.1.-.-" evidence="10"/>
<gene>
    <name evidence="10 11" type="primary">cas1</name>
    <name evidence="11" type="ORF">ENT17_10025</name>
</gene>
<keyword evidence="1 10" id="KW-0540">Nuclease</keyword>
<evidence type="ECO:0000256" key="8">
    <source>
        <dbReference type="ARBA" id="ARBA00023211"/>
    </source>
</evidence>
<dbReference type="PANTHER" id="PTHR34353">
    <property type="entry name" value="CRISPR-ASSOCIATED ENDONUCLEASE CAS1 1"/>
    <property type="match status" value="1"/>
</dbReference>
<dbReference type="GO" id="GO:0046872">
    <property type="term" value="F:metal ion binding"/>
    <property type="evidence" value="ECO:0007669"/>
    <property type="project" value="UniProtKB-UniRule"/>
</dbReference>
<protein>
    <recommendedName>
        <fullName evidence="10">CRISPR-associated endonuclease Cas1</fullName>
        <ecNumber evidence="10">3.1.-.-</ecNumber>
    </recommendedName>
</protein>
<dbReference type="Gene3D" id="3.100.10.20">
    <property type="entry name" value="CRISPR-associated endonuclease Cas1, N-terminal domain"/>
    <property type="match status" value="1"/>
</dbReference>
<accession>A0A7C4L2H7</accession>
<evidence type="ECO:0000256" key="6">
    <source>
        <dbReference type="ARBA" id="ARBA00023118"/>
    </source>
</evidence>
<feature type="binding site" evidence="10">
    <location>
        <position position="262"/>
    </location>
    <ligand>
        <name>Mn(2+)</name>
        <dbReference type="ChEBI" id="CHEBI:29035"/>
    </ligand>
</feature>
<evidence type="ECO:0000256" key="9">
    <source>
        <dbReference type="ARBA" id="ARBA00038592"/>
    </source>
</evidence>
<comment type="similarity">
    <text evidence="10">Belongs to the CRISPR-associated endonuclease Cas1 family.</text>
</comment>
<feature type="binding site" evidence="10">
    <location>
        <position position="247"/>
    </location>
    <ligand>
        <name>Mn(2+)</name>
        <dbReference type="ChEBI" id="CHEBI:29035"/>
    </ligand>
</feature>
<keyword evidence="3 10" id="KW-0255">Endonuclease</keyword>
<evidence type="ECO:0000256" key="4">
    <source>
        <dbReference type="ARBA" id="ARBA00022801"/>
    </source>
</evidence>
<dbReference type="GO" id="GO:0003677">
    <property type="term" value="F:DNA binding"/>
    <property type="evidence" value="ECO:0007669"/>
    <property type="project" value="UniProtKB-KW"/>
</dbReference>
<dbReference type="GO" id="GO:0004519">
    <property type="term" value="F:endonuclease activity"/>
    <property type="evidence" value="ECO:0007669"/>
    <property type="project" value="UniProtKB-UniRule"/>
</dbReference>
<name>A0A7C4L2H7_9CHLR</name>
<dbReference type="GO" id="GO:0051607">
    <property type="term" value="P:defense response to virus"/>
    <property type="evidence" value="ECO:0007669"/>
    <property type="project" value="UniProtKB-UniRule"/>
</dbReference>
<dbReference type="InterPro" id="IPR050646">
    <property type="entry name" value="Cas1"/>
</dbReference>
<evidence type="ECO:0000256" key="1">
    <source>
        <dbReference type="ARBA" id="ARBA00022722"/>
    </source>
</evidence>
<evidence type="ECO:0000256" key="7">
    <source>
        <dbReference type="ARBA" id="ARBA00023125"/>
    </source>
</evidence>
<dbReference type="CDD" id="cd09634">
    <property type="entry name" value="Cas1_I-II-III"/>
    <property type="match status" value="1"/>
</dbReference>
<keyword evidence="7 10" id="KW-0238">DNA-binding</keyword>
<evidence type="ECO:0000256" key="2">
    <source>
        <dbReference type="ARBA" id="ARBA00022723"/>
    </source>
</evidence>
<dbReference type="EMBL" id="DSXR01000098">
    <property type="protein sequence ID" value="HGS87943.1"/>
    <property type="molecule type" value="Genomic_DNA"/>
</dbReference>
<organism evidence="11">
    <name type="scientific">Bellilinea caldifistulae</name>
    <dbReference type="NCBI Taxonomy" id="360411"/>
    <lineage>
        <taxon>Bacteria</taxon>
        <taxon>Bacillati</taxon>
        <taxon>Chloroflexota</taxon>
        <taxon>Anaerolineae</taxon>
        <taxon>Anaerolineales</taxon>
        <taxon>Anaerolineaceae</taxon>
        <taxon>Bellilinea</taxon>
    </lineage>
</organism>
<comment type="cofactor">
    <cofactor evidence="10">
        <name>Mg(2+)</name>
        <dbReference type="ChEBI" id="CHEBI:18420"/>
    </cofactor>
    <cofactor evidence="10">
        <name>Mn(2+)</name>
        <dbReference type="ChEBI" id="CHEBI:29035"/>
    </cofactor>
</comment>
<dbReference type="Pfam" id="PF01867">
    <property type="entry name" value="Cas_Cas1"/>
    <property type="match status" value="1"/>
</dbReference>
<keyword evidence="6 10" id="KW-0051">Antiviral defense</keyword>
<reference evidence="11" key="1">
    <citation type="journal article" date="2020" name="mSystems">
        <title>Genome- and Community-Level Interaction Insights into Carbon Utilization and Element Cycling Functions of Hydrothermarchaeota in Hydrothermal Sediment.</title>
        <authorList>
            <person name="Zhou Z."/>
            <person name="Liu Y."/>
            <person name="Xu W."/>
            <person name="Pan J."/>
            <person name="Luo Z.H."/>
            <person name="Li M."/>
        </authorList>
    </citation>
    <scope>NUCLEOTIDE SEQUENCE [LARGE SCALE GENOMIC DNA]</scope>
    <source>
        <strain evidence="11">SpSt-556</strain>
    </source>
</reference>
<proteinExistence type="inferred from homology"/>
<keyword evidence="2 10" id="KW-0479">Metal-binding</keyword>
<comment type="caution">
    <text evidence="11">The sequence shown here is derived from an EMBL/GenBank/DDBJ whole genome shotgun (WGS) entry which is preliminary data.</text>
</comment>
<dbReference type="GO" id="GO:0043571">
    <property type="term" value="P:maintenance of CRISPR repeat elements"/>
    <property type="evidence" value="ECO:0007669"/>
    <property type="project" value="UniProtKB-UniRule"/>
</dbReference>
<dbReference type="InterPro" id="IPR042211">
    <property type="entry name" value="CRISPR-assoc_Cas1_N"/>
</dbReference>
<dbReference type="Gene3D" id="1.20.120.920">
    <property type="entry name" value="CRISPR-associated endonuclease Cas1, C-terminal domain"/>
    <property type="match status" value="1"/>
</dbReference>
<evidence type="ECO:0000256" key="10">
    <source>
        <dbReference type="HAMAP-Rule" id="MF_01470"/>
    </source>
</evidence>
<evidence type="ECO:0000313" key="11">
    <source>
        <dbReference type="EMBL" id="HGS87943.1"/>
    </source>
</evidence>
<dbReference type="NCBIfam" id="TIGR00287">
    <property type="entry name" value="cas1"/>
    <property type="match status" value="1"/>
</dbReference>
<comment type="subunit">
    <text evidence="9 10">Homodimer, forms a heterotetramer with a Cas2 homodimer.</text>
</comment>
<dbReference type="HAMAP" id="MF_01470">
    <property type="entry name" value="Cas1"/>
    <property type="match status" value="1"/>
</dbReference>
<keyword evidence="4 10" id="KW-0378">Hydrolase</keyword>
<dbReference type="InterPro" id="IPR042206">
    <property type="entry name" value="CRISPR-assoc_Cas1_C"/>
</dbReference>
<dbReference type="InterPro" id="IPR002729">
    <property type="entry name" value="CRISPR-assoc_Cas1"/>
</dbReference>
<feature type="binding site" evidence="10">
    <location>
        <position position="182"/>
    </location>
    <ligand>
        <name>Mn(2+)</name>
        <dbReference type="ChEBI" id="CHEBI:29035"/>
    </ligand>
</feature>
<sequence length="349" mass="39043">MPILQHLIVDEFGAFIGKHSERIIVTKGEQKLTQAPLVHLESILIASSGVSLSADAIRECTQRGIPIFFVSGSGSPYAALYSAGLTGTIATRRAQLRAYDTTLGLDMALAMGSGKLQNQANLLKYIAKYRKETQPTLYEELRRTALEIEDQLVELAQYRTLPEFREGSLTVEAVRDQLLGIEGRAAERYWSAVTQILPEKYAFPGRLRRGAADPVNSALNYGYGILYGQIERALVLAGLDPYAGFLHADRPGKPSMTLDFIEEFRAVVVDRTIFGMANRGIPFAQDEDNRLSKDFRRQLAEAILNRLESSVEYENKRHLLRNVIQIQARHLAACLRGERPAYQPFTLAW</sequence>
<keyword evidence="5 10" id="KW-0460">Magnesium</keyword>
<evidence type="ECO:0000256" key="3">
    <source>
        <dbReference type="ARBA" id="ARBA00022759"/>
    </source>
</evidence>
<keyword evidence="8 10" id="KW-0464">Manganese</keyword>
<dbReference type="AlphaFoldDB" id="A0A7C4L2H7"/>
<evidence type="ECO:0000256" key="5">
    <source>
        <dbReference type="ARBA" id="ARBA00022842"/>
    </source>
</evidence>
<dbReference type="GO" id="GO:0016787">
    <property type="term" value="F:hydrolase activity"/>
    <property type="evidence" value="ECO:0007669"/>
    <property type="project" value="UniProtKB-KW"/>
</dbReference>